<gene>
    <name evidence="1" type="ORF">JOB18_046278</name>
</gene>
<protein>
    <submittedName>
        <fullName evidence="1">Uncharacterized protein</fullName>
    </submittedName>
</protein>
<proteinExistence type="predicted"/>
<accession>A0AAV6SNH2</accession>
<keyword evidence="2" id="KW-1185">Reference proteome</keyword>
<comment type="caution">
    <text evidence="1">The sequence shown here is derived from an EMBL/GenBank/DDBJ whole genome shotgun (WGS) entry which is preliminary data.</text>
</comment>
<organism evidence="1 2">
    <name type="scientific">Solea senegalensis</name>
    <name type="common">Senegalese sole</name>
    <dbReference type="NCBI Taxonomy" id="28829"/>
    <lineage>
        <taxon>Eukaryota</taxon>
        <taxon>Metazoa</taxon>
        <taxon>Chordata</taxon>
        <taxon>Craniata</taxon>
        <taxon>Vertebrata</taxon>
        <taxon>Euteleostomi</taxon>
        <taxon>Actinopterygii</taxon>
        <taxon>Neopterygii</taxon>
        <taxon>Teleostei</taxon>
        <taxon>Neoteleostei</taxon>
        <taxon>Acanthomorphata</taxon>
        <taxon>Carangaria</taxon>
        <taxon>Pleuronectiformes</taxon>
        <taxon>Pleuronectoidei</taxon>
        <taxon>Soleidae</taxon>
        <taxon>Solea</taxon>
    </lineage>
</organism>
<dbReference type="AlphaFoldDB" id="A0AAV6SNH2"/>
<reference evidence="1 2" key="1">
    <citation type="journal article" date="2021" name="Sci. Rep.">
        <title>Chromosome anchoring in Senegalese sole (Solea senegalensis) reveals sex-associated markers and genome rearrangements in flatfish.</title>
        <authorList>
            <person name="Guerrero-Cozar I."/>
            <person name="Gomez-Garrido J."/>
            <person name="Berbel C."/>
            <person name="Martinez-Blanch J.F."/>
            <person name="Alioto T."/>
            <person name="Claros M.G."/>
            <person name="Gagnaire P.A."/>
            <person name="Manchado M."/>
        </authorList>
    </citation>
    <scope>NUCLEOTIDE SEQUENCE [LARGE SCALE GENOMIC DNA]</scope>
    <source>
        <strain evidence="1">Sse05_10M</strain>
    </source>
</reference>
<name>A0AAV6SNH2_SOLSE</name>
<sequence>MFAALRRTRSHIICRVDNTNLESIITSVMNGLSLCTEKHRGHYSDTASIRYDKQQAIYSFLFFCNLTGIRVEPPHIISSDESRDMIPSVGRLCENVFHFPAHTV</sequence>
<dbReference type="EMBL" id="JAGKHQ010000004">
    <property type="protein sequence ID" value="KAG7518879.1"/>
    <property type="molecule type" value="Genomic_DNA"/>
</dbReference>
<dbReference type="Proteomes" id="UP000693946">
    <property type="component" value="Linkage Group LG12"/>
</dbReference>
<evidence type="ECO:0000313" key="2">
    <source>
        <dbReference type="Proteomes" id="UP000693946"/>
    </source>
</evidence>
<evidence type="ECO:0000313" key="1">
    <source>
        <dbReference type="EMBL" id="KAG7518879.1"/>
    </source>
</evidence>